<comment type="caution">
    <text evidence="1">The sequence shown here is derived from an EMBL/GenBank/DDBJ whole genome shotgun (WGS) entry which is preliminary data.</text>
</comment>
<dbReference type="AlphaFoldDB" id="A0A9D3MI55"/>
<keyword evidence="2" id="KW-1185">Reference proteome</keyword>
<protein>
    <submittedName>
        <fullName evidence="1">Uncharacterized protein</fullName>
    </submittedName>
</protein>
<dbReference type="EMBL" id="JAFIRN010000006">
    <property type="protein sequence ID" value="KAG5846443.1"/>
    <property type="molecule type" value="Genomic_DNA"/>
</dbReference>
<dbReference type="Proteomes" id="UP001044222">
    <property type="component" value="Unassembled WGS sequence"/>
</dbReference>
<sequence length="107" mass="11579">MHARGTGFAPAEPFPRLGLELFEALQPRWSLLKSTGLSHSSESIIPPSRAHSLRPCHAGILGPSPITTERKQEFLSAGPLCHFIVSVLRLLQTSKTGSFGTGRCCEL</sequence>
<reference evidence="1" key="1">
    <citation type="submission" date="2021-01" db="EMBL/GenBank/DDBJ databases">
        <title>A chromosome-scale assembly of European eel, Anguilla anguilla.</title>
        <authorList>
            <person name="Henkel C."/>
            <person name="Jong-Raadsen S.A."/>
            <person name="Dufour S."/>
            <person name="Weltzien F.-A."/>
            <person name="Palstra A.P."/>
            <person name="Pelster B."/>
            <person name="Spaink H.P."/>
            <person name="Van Den Thillart G.E."/>
            <person name="Jansen H."/>
            <person name="Zahm M."/>
            <person name="Klopp C."/>
            <person name="Cedric C."/>
            <person name="Louis A."/>
            <person name="Berthelot C."/>
            <person name="Parey E."/>
            <person name="Roest Crollius H."/>
            <person name="Montfort J."/>
            <person name="Robinson-Rechavi M."/>
            <person name="Bucao C."/>
            <person name="Bouchez O."/>
            <person name="Gislard M."/>
            <person name="Lluch J."/>
            <person name="Milhes M."/>
            <person name="Lampietro C."/>
            <person name="Lopez Roques C."/>
            <person name="Donnadieu C."/>
            <person name="Braasch I."/>
            <person name="Desvignes T."/>
            <person name="Postlethwait J."/>
            <person name="Bobe J."/>
            <person name="Guiguen Y."/>
            <person name="Dirks R."/>
        </authorList>
    </citation>
    <scope>NUCLEOTIDE SEQUENCE</scope>
    <source>
        <strain evidence="1">Tag_6206</strain>
        <tissue evidence="1">Liver</tissue>
    </source>
</reference>
<gene>
    <name evidence="1" type="ORF">ANANG_G00115020</name>
</gene>
<evidence type="ECO:0000313" key="2">
    <source>
        <dbReference type="Proteomes" id="UP001044222"/>
    </source>
</evidence>
<organism evidence="1 2">
    <name type="scientific">Anguilla anguilla</name>
    <name type="common">European freshwater eel</name>
    <name type="synonym">Muraena anguilla</name>
    <dbReference type="NCBI Taxonomy" id="7936"/>
    <lineage>
        <taxon>Eukaryota</taxon>
        <taxon>Metazoa</taxon>
        <taxon>Chordata</taxon>
        <taxon>Craniata</taxon>
        <taxon>Vertebrata</taxon>
        <taxon>Euteleostomi</taxon>
        <taxon>Actinopterygii</taxon>
        <taxon>Neopterygii</taxon>
        <taxon>Teleostei</taxon>
        <taxon>Anguilliformes</taxon>
        <taxon>Anguillidae</taxon>
        <taxon>Anguilla</taxon>
    </lineage>
</organism>
<accession>A0A9D3MI55</accession>
<evidence type="ECO:0000313" key="1">
    <source>
        <dbReference type="EMBL" id="KAG5846443.1"/>
    </source>
</evidence>
<proteinExistence type="predicted"/>
<name>A0A9D3MI55_ANGAN</name>